<dbReference type="Proteomes" id="UP001314181">
    <property type="component" value="Unassembled WGS sequence"/>
</dbReference>
<feature type="transmembrane region" description="Helical" evidence="6">
    <location>
        <begin position="86"/>
        <end position="108"/>
    </location>
</feature>
<dbReference type="Pfam" id="PF06271">
    <property type="entry name" value="RDD"/>
    <property type="match status" value="1"/>
</dbReference>
<organism evidence="8 9">
    <name type="scientific">Candidatus Xenohaliotis californiensis</name>
    <dbReference type="NCBI Taxonomy" id="84677"/>
    <lineage>
        <taxon>Bacteria</taxon>
        <taxon>Pseudomonadati</taxon>
        <taxon>Pseudomonadota</taxon>
        <taxon>Alphaproteobacteria</taxon>
        <taxon>Rickettsiales</taxon>
        <taxon>Anaplasmataceae</taxon>
        <taxon>Candidatus Xenohaliotis</taxon>
    </lineage>
</organism>
<keyword evidence="4 6" id="KW-1133">Transmembrane helix</keyword>
<dbReference type="InterPro" id="IPR051791">
    <property type="entry name" value="Pra-immunoreactive"/>
</dbReference>
<gene>
    <name evidence="8" type="ORF">CAXC1_120061</name>
</gene>
<dbReference type="PANTHER" id="PTHR36115:SF4">
    <property type="entry name" value="MEMBRANE PROTEIN"/>
    <property type="match status" value="1"/>
</dbReference>
<dbReference type="PANTHER" id="PTHR36115">
    <property type="entry name" value="PROLINE-RICH ANTIGEN HOMOLOG-RELATED"/>
    <property type="match status" value="1"/>
</dbReference>
<evidence type="ECO:0000313" key="9">
    <source>
        <dbReference type="Proteomes" id="UP001314181"/>
    </source>
</evidence>
<name>A0ABM9N723_9RICK</name>
<reference evidence="8 9" key="1">
    <citation type="submission" date="2024-01" db="EMBL/GenBank/DDBJ databases">
        <authorList>
            <person name="Kunselman E."/>
        </authorList>
    </citation>
    <scope>NUCLEOTIDE SEQUENCE [LARGE SCALE GENOMIC DNA]</scope>
    <source>
        <strain evidence="8">2 abalone samples</strain>
    </source>
</reference>
<feature type="domain" description="RDD" evidence="7">
    <location>
        <begin position="23"/>
        <end position="173"/>
    </location>
</feature>
<sequence length="228" mass="26129">MFSIMKNIKIFAPHPRADGALYANSRMRFLAIVLDLILLALMMQVVIFVLYFIYPAPGLPVAALDKRHMEIELDINDKLLLAKYMIRYLVVNVVQCVLAVVYFVCMWFKFKRTPAKALLCMKLVDDKTLMDPTLIQCVKRAFAAMLSLFPLCLGLLWLGISRKNQTWHDKISGTIVVHTDKSGEIIKSNIGIAQYDEGVMHFIKNVILAYRDFLSKIVIFLKKITKIQ</sequence>
<proteinExistence type="predicted"/>
<protein>
    <recommendedName>
        <fullName evidence="7">RDD domain-containing protein</fullName>
    </recommendedName>
</protein>
<evidence type="ECO:0000256" key="1">
    <source>
        <dbReference type="ARBA" id="ARBA00004651"/>
    </source>
</evidence>
<evidence type="ECO:0000256" key="5">
    <source>
        <dbReference type="ARBA" id="ARBA00023136"/>
    </source>
</evidence>
<keyword evidence="2" id="KW-1003">Cell membrane</keyword>
<dbReference type="InterPro" id="IPR010432">
    <property type="entry name" value="RDD"/>
</dbReference>
<keyword evidence="5 6" id="KW-0472">Membrane</keyword>
<keyword evidence="3 6" id="KW-0812">Transmembrane</keyword>
<comment type="caution">
    <text evidence="8">The sequence shown here is derived from an EMBL/GenBank/DDBJ whole genome shotgun (WGS) entry which is preliminary data.</text>
</comment>
<keyword evidence="9" id="KW-1185">Reference proteome</keyword>
<evidence type="ECO:0000256" key="3">
    <source>
        <dbReference type="ARBA" id="ARBA00022692"/>
    </source>
</evidence>
<evidence type="ECO:0000259" key="7">
    <source>
        <dbReference type="Pfam" id="PF06271"/>
    </source>
</evidence>
<evidence type="ECO:0000256" key="4">
    <source>
        <dbReference type="ARBA" id="ARBA00022989"/>
    </source>
</evidence>
<dbReference type="EMBL" id="CAWVOK010000003">
    <property type="protein sequence ID" value="CAK8162379.1"/>
    <property type="molecule type" value="Genomic_DNA"/>
</dbReference>
<evidence type="ECO:0000313" key="8">
    <source>
        <dbReference type="EMBL" id="CAK8162379.1"/>
    </source>
</evidence>
<evidence type="ECO:0000256" key="6">
    <source>
        <dbReference type="SAM" id="Phobius"/>
    </source>
</evidence>
<feature type="transmembrane region" description="Helical" evidence="6">
    <location>
        <begin position="141"/>
        <end position="160"/>
    </location>
</feature>
<comment type="subcellular location">
    <subcellularLocation>
        <location evidence="1">Cell membrane</location>
        <topology evidence="1">Multi-pass membrane protein</topology>
    </subcellularLocation>
</comment>
<accession>A0ABM9N723</accession>
<evidence type="ECO:0000256" key="2">
    <source>
        <dbReference type="ARBA" id="ARBA00022475"/>
    </source>
</evidence>
<feature type="transmembrane region" description="Helical" evidence="6">
    <location>
        <begin position="29"/>
        <end position="54"/>
    </location>
</feature>